<accession>A0A2G2VDH7</accession>
<keyword evidence="1" id="KW-0472">Membrane</keyword>
<dbReference type="PANTHER" id="PTHR31061">
    <property type="entry name" value="LD22376P"/>
    <property type="match status" value="1"/>
</dbReference>
<comment type="caution">
    <text evidence="2">The sequence shown here is derived from an EMBL/GenBank/DDBJ whole genome shotgun (WGS) entry which is preliminary data.</text>
</comment>
<dbReference type="EMBL" id="MLFT02000012">
    <property type="protein sequence ID" value="PHT31054.1"/>
    <property type="molecule type" value="Genomic_DNA"/>
</dbReference>
<name>A0A2G2VDH7_CAPBA</name>
<organism evidence="2 3">
    <name type="scientific">Capsicum baccatum</name>
    <name type="common">Peruvian pepper</name>
    <dbReference type="NCBI Taxonomy" id="33114"/>
    <lineage>
        <taxon>Eukaryota</taxon>
        <taxon>Viridiplantae</taxon>
        <taxon>Streptophyta</taxon>
        <taxon>Embryophyta</taxon>
        <taxon>Tracheophyta</taxon>
        <taxon>Spermatophyta</taxon>
        <taxon>Magnoliopsida</taxon>
        <taxon>eudicotyledons</taxon>
        <taxon>Gunneridae</taxon>
        <taxon>Pentapetalae</taxon>
        <taxon>asterids</taxon>
        <taxon>lamiids</taxon>
        <taxon>Solanales</taxon>
        <taxon>Solanaceae</taxon>
        <taxon>Solanoideae</taxon>
        <taxon>Capsiceae</taxon>
        <taxon>Capsicum</taxon>
    </lineage>
</organism>
<reference evidence="3" key="2">
    <citation type="journal article" date="2017" name="J. Anim. Genet.">
        <title>Multiple reference genome sequences of hot pepper reveal the massive evolution of plant disease resistance genes by retroduplication.</title>
        <authorList>
            <person name="Kim S."/>
            <person name="Park J."/>
            <person name="Yeom S.-I."/>
            <person name="Kim Y.-M."/>
            <person name="Seo E."/>
            <person name="Kim K.-T."/>
            <person name="Kim M.-S."/>
            <person name="Lee J.M."/>
            <person name="Cheong K."/>
            <person name="Shin H.-S."/>
            <person name="Kim S.-B."/>
            <person name="Han K."/>
            <person name="Lee J."/>
            <person name="Park M."/>
            <person name="Lee H.-A."/>
            <person name="Lee H.-Y."/>
            <person name="Lee Y."/>
            <person name="Oh S."/>
            <person name="Lee J.H."/>
            <person name="Choi E."/>
            <person name="Choi E."/>
            <person name="Lee S.E."/>
            <person name="Jeon J."/>
            <person name="Kim H."/>
            <person name="Choi G."/>
            <person name="Song H."/>
            <person name="Lee J."/>
            <person name="Lee S.-C."/>
            <person name="Kwon J.-K."/>
            <person name="Lee H.-Y."/>
            <person name="Koo N."/>
            <person name="Hong Y."/>
            <person name="Kim R.W."/>
            <person name="Kang W.-H."/>
            <person name="Huh J.H."/>
            <person name="Kang B.-C."/>
            <person name="Yang T.-J."/>
            <person name="Lee Y.-H."/>
            <person name="Bennetzen J.L."/>
            <person name="Choi D."/>
        </authorList>
    </citation>
    <scope>NUCLEOTIDE SEQUENCE [LARGE SCALE GENOMIC DNA]</scope>
    <source>
        <strain evidence="3">cv. PBC81</strain>
    </source>
</reference>
<keyword evidence="3" id="KW-1185">Reference proteome</keyword>
<keyword evidence="1" id="KW-0812">Transmembrane</keyword>
<proteinExistence type="predicted"/>
<dbReference type="STRING" id="33114.A0A2G2VDH7"/>
<protein>
    <submittedName>
        <fullName evidence="2">Uncharacterized protein</fullName>
    </submittedName>
</protein>
<dbReference type="AlphaFoldDB" id="A0A2G2VDH7"/>
<evidence type="ECO:0000313" key="2">
    <source>
        <dbReference type="EMBL" id="PHT31054.1"/>
    </source>
</evidence>
<feature type="transmembrane region" description="Helical" evidence="1">
    <location>
        <begin position="179"/>
        <end position="198"/>
    </location>
</feature>
<reference evidence="2 3" key="1">
    <citation type="journal article" date="2017" name="Genome Biol.">
        <title>New reference genome sequences of hot pepper reveal the massive evolution of plant disease-resistance genes by retroduplication.</title>
        <authorList>
            <person name="Kim S."/>
            <person name="Park J."/>
            <person name="Yeom S.I."/>
            <person name="Kim Y.M."/>
            <person name="Seo E."/>
            <person name="Kim K.T."/>
            <person name="Kim M.S."/>
            <person name="Lee J.M."/>
            <person name="Cheong K."/>
            <person name="Shin H.S."/>
            <person name="Kim S.B."/>
            <person name="Han K."/>
            <person name="Lee J."/>
            <person name="Park M."/>
            <person name="Lee H.A."/>
            <person name="Lee H.Y."/>
            <person name="Lee Y."/>
            <person name="Oh S."/>
            <person name="Lee J.H."/>
            <person name="Choi E."/>
            <person name="Choi E."/>
            <person name="Lee S.E."/>
            <person name="Jeon J."/>
            <person name="Kim H."/>
            <person name="Choi G."/>
            <person name="Song H."/>
            <person name="Lee J."/>
            <person name="Lee S.C."/>
            <person name="Kwon J.K."/>
            <person name="Lee H.Y."/>
            <person name="Koo N."/>
            <person name="Hong Y."/>
            <person name="Kim R.W."/>
            <person name="Kang W.H."/>
            <person name="Huh J.H."/>
            <person name="Kang B.C."/>
            <person name="Yang T.J."/>
            <person name="Lee Y.H."/>
            <person name="Bennetzen J.L."/>
            <person name="Choi D."/>
        </authorList>
    </citation>
    <scope>NUCLEOTIDE SEQUENCE [LARGE SCALE GENOMIC DNA]</scope>
    <source>
        <strain evidence="3">cv. PBC81</strain>
    </source>
</reference>
<keyword evidence="1" id="KW-1133">Transmembrane helix</keyword>
<gene>
    <name evidence="2" type="ORF">CQW23_27391</name>
</gene>
<feature type="transmembrane region" description="Helical" evidence="1">
    <location>
        <begin position="106"/>
        <end position="125"/>
    </location>
</feature>
<dbReference type="PANTHER" id="PTHR31061:SF25">
    <property type="entry name" value="HEPARAN-ALPHA-GLUCOSAMINIDE N-ACETYLTRANSFERASE-LIKE PROTEIN (DUF1624)"/>
    <property type="match status" value="1"/>
</dbReference>
<evidence type="ECO:0000313" key="3">
    <source>
        <dbReference type="Proteomes" id="UP000224567"/>
    </source>
</evidence>
<dbReference type="OrthoDB" id="2149840at2759"/>
<dbReference type="Proteomes" id="UP000224567">
    <property type="component" value="Unassembled WGS sequence"/>
</dbReference>
<sequence>MTNDGLPIHCGGSLGSGNFHAWQGPLVCMDALNWSVYRPCLFPKACTKASPYEGPFRDDAPSWCWAPFEPEGILRATAPLLLFSLWSLEFILDMSFIHMKDHSSRLLHWVGMGITLLVLGIILHLTDGKIRSQLYTVSYVCVTSGAAALVFPAFYVMIDILNWKYLFLPLEWIGMNAMLVYVMAAAGIFAGFINGWYYEDPHNTLNNIEIVKTDGIFVSFQLIALLVRHHRRKLPEYDVVPEE</sequence>
<evidence type="ECO:0000256" key="1">
    <source>
        <dbReference type="SAM" id="Phobius"/>
    </source>
</evidence>
<feature type="transmembrane region" description="Helical" evidence="1">
    <location>
        <begin position="137"/>
        <end position="158"/>
    </location>
</feature>